<dbReference type="InterPro" id="IPR004772">
    <property type="entry name" value="TrkH"/>
</dbReference>
<feature type="binding site" evidence="12">
    <location>
        <position position="226"/>
    </location>
    <ligand>
        <name>K(+)</name>
        <dbReference type="ChEBI" id="CHEBI:29103"/>
    </ligand>
</feature>
<keyword evidence="6" id="KW-0633">Potassium transport</keyword>
<keyword evidence="3" id="KW-0813">Transport</keyword>
<evidence type="ECO:0000256" key="6">
    <source>
        <dbReference type="ARBA" id="ARBA00022538"/>
    </source>
</evidence>
<evidence type="ECO:0000256" key="9">
    <source>
        <dbReference type="ARBA" id="ARBA00022989"/>
    </source>
</evidence>
<proteinExistence type="inferred from homology"/>
<evidence type="ECO:0000256" key="12">
    <source>
        <dbReference type="PIRSR" id="PIRSR006247-1"/>
    </source>
</evidence>
<evidence type="ECO:0000256" key="2">
    <source>
        <dbReference type="ARBA" id="ARBA00009137"/>
    </source>
</evidence>
<evidence type="ECO:0000256" key="3">
    <source>
        <dbReference type="ARBA" id="ARBA00022448"/>
    </source>
</evidence>
<feature type="binding site" evidence="12">
    <location>
        <position position="117"/>
    </location>
    <ligand>
        <name>K(+)</name>
        <dbReference type="ChEBI" id="CHEBI:29103"/>
    </ligand>
</feature>
<comment type="caution">
    <text evidence="14">The sequence shown here is derived from an EMBL/GenBank/DDBJ whole genome shotgun (WGS) entry which is preliminary data.</text>
</comment>
<feature type="transmembrane region" description="Helical" evidence="13">
    <location>
        <begin position="12"/>
        <end position="35"/>
    </location>
</feature>
<evidence type="ECO:0000256" key="8">
    <source>
        <dbReference type="ARBA" id="ARBA00022958"/>
    </source>
</evidence>
<dbReference type="PANTHER" id="PTHR32024">
    <property type="entry name" value="TRK SYSTEM POTASSIUM UPTAKE PROTEIN TRKG-RELATED"/>
    <property type="match status" value="1"/>
</dbReference>
<feature type="transmembrane region" description="Helical" evidence="13">
    <location>
        <begin position="74"/>
        <end position="96"/>
    </location>
</feature>
<evidence type="ECO:0000313" key="14">
    <source>
        <dbReference type="EMBL" id="TXB65375.1"/>
    </source>
</evidence>
<feature type="binding site" evidence="12">
    <location>
        <position position="323"/>
    </location>
    <ligand>
        <name>K(+)</name>
        <dbReference type="ChEBI" id="CHEBI:29103"/>
    </ligand>
</feature>
<feature type="transmembrane region" description="Helical" evidence="13">
    <location>
        <begin position="141"/>
        <end position="167"/>
    </location>
</feature>
<accession>A0A5C6RTV3</accession>
<dbReference type="Proteomes" id="UP000321721">
    <property type="component" value="Unassembled WGS sequence"/>
</dbReference>
<feature type="transmembrane region" description="Helical" evidence="13">
    <location>
        <begin position="245"/>
        <end position="265"/>
    </location>
</feature>
<evidence type="ECO:0000256" key="11">
    <source>
        <dbReference type="ARBA" id="ARBA00023136"/>
    </source>
</evidence>
<feature type="transmembrane region" description="Helical" evidence="13">
    <location>
        <begin position="398"/>
        <end position="423"/>
    </location>
</feature>
<sequence>MPKSLINIKVIIHLVGSLVIICGALMALSIPFSIYYNEGDLIPLILSSAITLISGLVLKLSTKSHSNDEIKKREGYLIVALGWISMTIFGSLPYVLSNAIPNYSNAFFETISGLTTTGASILNDIEAVPKGVLFWRSMTQWIGGMGIIVLTIAILPLLGVGGMELFASEAPGPTKDKIHPRIKETAKRLWLIYFSLTLIQTILLMFPGGMNFYDAINHSLTTMSTGGFSTKQASVAHFDSAIVDYIIIVFMFIAGTNFTLLYFGAKLKLKKFWENDEFKWYIGTVIGLTFIIIPTVYGIVGANLGFEKSFRDVLFQVVSIITTTGFASADFTTWGAFVTFLFFLLLFTGASAGSTSGGMKLVRIVLLMKNGFLEFKRKLHPNAVIPVHLNGQGVPPHIIYNLLAFVFFYLSTFVVGSIIVTFLGVDFMEAVSAVATSVGNVGPGIASIGPSGNFYHLPDSSKWVLSILMLMGRLELFTIAILFTPYFWRRN</sequence>
<organism evidence="14 15">
    <name type="scientific">Vicingus serpentipes</name>
    <dbReference type="NCBI Taxonomy" id="1926625"/>
    <lineage>
        <taxon>Bacteria</taxon>
        <taxon>Pseudomonadati</taxon>
        <taxon>Bacteroidota</taxon>
        <taxon>Flavobacteriia</taxon>
        <taxon>Flavobacteriales</taxon>
        <taxon>Vicingaceae</taxon>
        <taxon>Vicingus</taxon>
    </lineage>
</organism>
<keyword evidence="5" id="KW-0997">Cell inner membrane</keyword>
<feature type="binding site" evidence="12">
    <location>
        <position position="440"/>
    </location>
    <ligand>
        <name>K(+)</name>
        <dbReference type="ChEBI" id="CHEBI:29103"/>
    </ligand>
</feature>
<dbReference type="EMBL" id="VOOS01000003">
    <property type="protein sequence ID" value="TXB65375.1"/>
    <property type="molecule type" value="Genomic_DNA"/>
</dbReference>
<feature type="binding site" evidence="12">
    <location>
        <position position="116"/>
    </location>
    <ligand>
        <name>K(+)</name>
        <dbReference type="ChEBI" id="CHEBI:29103"/>
    </ligand>
</feature>
<evidence type="ECO:0000256" key="7">
    <source>
        <dbReference type="ARBA" id="ARBA00022692"/>
    </source>
</evidence>
<keyword evidence="11 13" id="KW-0472">Membrane</keyword>
<dbReference type="InterPro" id="IPR003445">
    <property type="entry name" value="Cat_transpt"/>
</dbReference>
<dbReference type="AlphaFoldDB" id="A0A5C6RTV3"/>
<dbReference type="RefSeq" id="WP_147100353.1">
    <property type="nucleotide sequence ID" value="NZ_VOOS01000003.1"/>
</dbReference>
<gene>
    <name evidence="14" type="ORF">FRY74_08100</name>
</gene>
<dbReference type="OrthoDB" id="9810952at2"/>
<dbReference type="GO" id="GO:0015379">
    <property type="term" value="F:potassium:chloride symporter activity"/>
    <property type="evidence" value="ECO:0007669"/>
    <property type="project" value="InterPro"/>
</dbReference>
<keyword evidence="4" id="KW-1003">Cell membrane</keyword>
<keyword evidence="8 12" id="KW-0630">Potassium</keyword>
<protein>
    <submittedName>
        <fullName evidence="14">TrkH family potassium uptake protein</fullName>
    </submittedName>
</protein>
<comment type="similarity">
    <text evidence="2">Belongs to the TrkH potassium transport family.</text>
</comment>
<keyword evidence="9 13" id="KW-1133">Transmembrane helix</keyword>
<comment type="subcellular location">
    <subcellularLocation>
        <location evidence="1">Cell inner membrane</location>
        <topology evidence="1">Multi-pass membrane protein</topology>
    </subcellularLocation>
</comment>
<keyword evidence="7 13" id="KW-0812">Transmembrane</keyword>
<dbReference type="GO" id="GO:0046872">
    <property type="term" value="F:metal ion binding"/>
    <property type="evidence" value="ECO:0007669"/>
    <property type="project" value="UniProtKB-KW"/>
</dbReference>
<feature type="transmembrane region" description="Helical" evidence="13">
    <location>
        <begin position="280"/>
        <end position="300"/>
    </location>
</feature>
<evidence type="ECO:0000256" key="1">
    <source>
        <dbReference type="ARBA" id="ARBA00004429"/>
    </source>
</evidence>
<evidence type="ECO:0000256" key="13">
    <source>
        <dbReference type="SAM" id="Phobius"/>
    </source>
</evidence>
<dbReference type="PANTHER" id="PTHR32024:SF2">
    <property type="entry name" value="TRK SYSTEM POTASSIUM UPTAKE PROTEIN TRKG-RELATED"/>
    <property type="match status" value="1"/>
</dbReference>
<evidence type="ECO:0000256" key="10">
    <source>
        <dbReference type="ARBA" id="ARBA00023065"/>
    </source>
</evidence>
<dbReference type="PIRSF" id="PIRSF006247">
    <property type="entry name" value="TrkH"/>
    <property type="match status" value="1"/>
</dbReference>
<feature type="transmembrane region" description="Helical" evidence="13">
    <location>
        <begin position="334"/>
        <end position="353"/>
    </location>
</feature>
<dbReference type="GO" id="GO:0005886">
    <property type="term" value="C:plasma membrane"/>
    <property type="evidence" value="ECO:0007669"/>
    <property type="project" value="UniProtKB-SubCell"/>
</dbReference>
<dbReference type="Pfam" id="PF02386">
    <property type="entry name" value="TrkH"/>
    <property type="match status" value="1"/>
</dbReference>
<feature type="transmembrane region" description="Helical" evidence="13">
    <location>
        <begin position="463"/>
        <end position="488"/>
    </location>
</feature>
<feature type="binding site" evidence="12">
    <location>
        <position position="441"/>
    </location>
    <ligand>
        <name>K(+)</name>
        <dbReference type="ChEBI" id="CHEBI:29103"/>
    </ligand>
</feature>
<reference evidence="14 15" key="1">
    <citation type="submission" date="2019-08" db="EMBL/GenBank/DDBJ databases">
        <title>Genome of Vicingus serpentipes NCIMB 15042.</title>
        <authorList>
            <person name="Bowman J.P."/>
        </authorList>
    </citation>
    <scope>NUCLEOTIDE SEQUENCE [LARGE SCALE GENOMIC DNA]</scope>
    <source>
        <strain evidence="14 15">NCIMB 15042</strain>
    </source>
</reference>
<evidence type="ECO:0000313" key="15">
    <source>
        <dbReference type="Proteomes" id="UP000321721"/>
    </source>
</evidence>
<keyword evidence="10" id="KW-0406">Ion transport</keyword>
<feature type="transmembrane region" description="Helical" evidence="13">
    <location>
        <begin position="41"/>
        <end position="62"/>
    </location>
</feature>
<keyword evidence="12" id="KW-0479">Metal-binding</keyword>
<evidence type="ECO:0000256" key="4">
    <source>
        <dbReference type="ARBA" id="ARBA00022475"/>
    </source>
</evidence>
<keyword evidence="15" id="KW-1185">Reference proteome</keyword>
<feature type="transmembrane region" description="Helical" evidence="13">
    <location>
        <begin position="188"/>
        <end position="206"/>
    </location>
</feature>
<evidence type="ECO:0000256" key="5">
    <source>
        <dbReference type="ARBA" id="ARBA00022519"/>
    </source>
</evidence>
<feature type="binding site" evidence="12">
    <location>
        <position position="324"/>
    </location>
    <ligand>
        <name>K(+)</name>
        <dbReference type="ChEBI" id="CHEBI:29103"/>
    </ligand>
</feature>
<name>A0A5C6RTV3_9FLAO</name>